<proteinExistence type="predicted"/>
<protein>
    <submittedName>
        <fullName evidence="1">Uncharacterized protein</fullName>
    </submittedName>
</protein>
<organism evidence="1 2">
    <name type="scientific">Pneumocystis oryctolagi</name>
    <dbReference type="NCBI Taxonomy" id="42067"/>
    <lineage>
        <taxon>Eukaryota</taxon>
        <taxon>Fungi</taxon>
        <taxon>Dikarya</taxon>
        <taxon>Ascomycota</taxon>
        <taxon>Taphrinomycotina</taxon>
        <taxon>Pneumocystomycetes</taxon>
        <taxon>Pneumocystaceae</taxon>
        <taxon>Pneumocystis</taxon>
    </lineage>
</organism>
<evidence type="ECO:0000313" key="2">
    <source>
        <dbReference type="Proteomes" id="UP000768646"/>
    </source>
</evidence>
<comment type="caution">
    <text evidence="1">The sequence shown here is derived from an EMBL/GenBank/DDBJ whole genome shotgun (WGS) entry which is preliminary data.</text>
</comment>
<sequence>MKLHKEEKTQESPRKKQRTQSTLSQDADCIQETKQFWLMKAEPESRLVRGQDGKFIYKNNTRWMSAIVKFSIDDLEKMQVSPWDGVRNAEACKTMRYRMKVGDHAFFYHSNCETPGIAGWLLGIMEINKEGYPDDTAWDSSHPYYDPRSTRENPRWYMVDVKYLRHLSRFIPLRELKKYKDGPLKNMALLNRPRLSVQPVTIDEWNFIMELEKKSID</sequence>
<keyword evidence="2" id="KW-1185">Reference proteome</keyword>
<accession>A0ACB7CHP7</accession>
<evidence type="ECO:0000313" key="1">
    <source>
        <dbReference type="EMBL" id="KAG4306447.1"/>
    </source>
</evidence>
<reference evidence="1 2" key="1">
    <citation type="journal article" date="2021" name="Commun. Biol.">
        <title>Genomic insights into the host specific adaptation of the Pneumocystis genus.</title>
        <authorList>
            <person name="Cisse O.H."/>
            <person name="Ma L."/>
            <person name="Dekker J.P."/>
            <person name="Khil P.P."/>
            <person name="Youn J.-H."/>
            <person name="Brenchley J.M."/>
            <person name="Blair R."/>
            <person name="Pahar B."/>
            <person name="Chabe M."/>
            <person name="Van Rompay K.K.A."/>
            <person name="Keesler R."/>
            <person name="Sukura A."/>
            <person name="Hirsch V."/>
            <person name="Kutty G."/>
            <person name="Liu Y."/>
            <person name="Peng L."/>
            <person name="Chen J."/>
            <person name="Song J."/>
            <person name="Weissenbacher-Lang C."/>
            <person name="Xu J."/>
            <person name="Upham N.S."/>
            <person name="Stajich J.E."/>
            <person name="Cuomo C.A."/>
            <person name="Cushion M.T."/>
            <person name="Kovacs J.A."/>
        </authorList>
    </citation>
    <scope>NUCLEOTIDE SEQUENCE [LARGE SCALE GENOMIC DNA]</scope>
    <source>
        <strain evidence="1 2">RABM</strain>
    </source>
</reference>
<dbReference type="EMBL" id="JABTEG010000001">
    <property type="protein sequence ID" value="KAG4306447.1"/>
    <property type="molecule type" value="Genomic_DNA"/>
</dbReference>
<dbReference type="Proteomes" id="UP000768646">
    <property type="component" value="Unassembled WGS sequence"/>
</dbReference>
<gene>
    <name evidence="1" type="ORF">PORY_000435</name>
</gene>
<name>A0ACB7CHP7_9ASCO</name>